<keyword evidence="16" id="KW-0503">Monooxygenase</keyword>
<evidence type="ECO:0000256" key="2">
    <source>
        <dbReference type="ARBA" id="ARBA00004214"/>
    </source>
</evidence>
<evidence type="ECO:0000256" key="9">
    <source>
        <dbReference type="ARBA" id="ARBA00022630"/>
    </source>
</evidence>
<dbReference type="Proteomes" id="UP001369086">
    <property type="component" value="Unassembled WGS sequence"/>
</dbReference>
<keyword evidence="18 26" id="KW-0175">Coiled coil</keyword>
<evidence type="ECO:0000256" key="13">
    <source>
        <dbReference type="ARBA" id="ARBA00022833"/>
    </source>
</evidence>
<dbReference type="InterPro" id="IPR001781">
    <property type="entry name" value="Znf_LIM"/>
</dbReference>
<evidence type="ECO:0000256" key="20">
    <source>
        <dbReference type="ARBA" id="ARBA00023203"/>
    </source>
</evidence>
<comment type="catalytic activity">
    <reaction evidence="24">
        <text>L-methionyl-[F-actin] + NADPH + O2 + H(+) = L-methionyl-(R)-S-oxide-[F-actin] + NADP(+) + H2O</text>
        <dbReference type="Rhea" id="RHEA:51308"/>
        <dbReference type="Rhea" id="RHEA-COMP:12953"/>
        <dbReference type="Rhea" id="RHEA-COMP:12956"/>
        <dbReference type="ChEBI" id="CHEBI:15377"/>
        <dbReference type="ChEBI" id="CHEBI:15378"/>
        <dbReference type="ChEBI" id="CHEBI:15379"/>
        <dbReference type="ChEBI" id="CHEBI:16044"/>
        <dbReference type="ChEBI" id="CHEBI:45764"/>
        <dbReference type="ChEBI" id="CHEBI:57783"/>
        <dbReference type="ChEBI" id="CHEBI:58349"/>
        <dbReference type="EC" id="1.14.13.225"/>
    </reaction>
</comment>
<feature type="region of interest" description="Disordered" evidence="27">
    <location>
        <begin position="1028"/>
        <end position="1155"/>
    </location>
</feature>
<keyword evidence="11" id="KW-0967">Endosome</keyword>
<dbReference type="EMBL" id="JAHFZB010000035">
    <property type="protein sequence ID" value="KAK6470471.1"/>
    <property type="molecule type" value="Genomic_DNA"/>
</dbReference>
<evidence type="ECO:0000256" key="24">
    <source>
        <dbReference type="ARBA" id="ARBA00049522"/>
    </source>
</evidence>
<feature type="domain" description="Calponin-homology (CH)" evidence="28">
    <location>
        <begin position="514"/>
        <end position="620"/>
    </location>
</feature>
<feature type="compositionally biased region" description="Low complexity" evidence="27">
    <location>
        <begin position="1103"/>
        <end position="1113"/>
    </location>
</feature>
<dbReference type="Pfam" id="PF00412">
    <property type="entry name" value="LIM"/>
    <property type="match status" value="1"/>
</dbReference>
<evidence type="ECO:0000256" key="12">
    <source>
        <dbReference type="ARBA" id="ARBA00022827"/>
    </source>
</evidence>
<dbReference type="SUPFAM" id="SSF51905">
    <property type="entry name" value="FAD/NAD(P)-binding domain"/>
    <property type="match status" value="1"/>
</dbReference>
<dbReference type="PANTHER" id="PTHR23167:SF35">
    <property type="entry name" value="[F-ACTIN]-MONOOXYGENASE MICAL1"/>
    <property type="match status" value="1"/>
</dbReference>
<evidence type="ECO:0000256" key="27">
    <source>
        <dbReference type="SAM" id="MobiDB-lite"/>
    </source>
</evidence>
<comment type="similarity">
    <text evidence="5">Belongs to the Mical family.</text>
</comment>
<keyword evidence="8" id="KW-0963">Cytoplasm</keyword>
<dbReference type="SUPFAM" id="SSF47576">
    <property type="entry name" value="Calponin-homology domain, CH-domain"/>
    <property type="match status" value="1"/>
</dbReference>
<evidence type="ECO:0000259" key="30">
    <source>
        <dbReference type="PROSITE" id="PS51848"/>
    </source>
</evidence>
<evidence type="ECO:0000256" key="19">
    <source>
        <dbReference type="ARBA" id="ARBA00023136"/>
    </source>
</evidence>
<feature type="compositionally biased region" description="Polar residues" evidence="27">
    <location>
        <begin position="966"/>
        <end position="976"/>
    </location>
</feature>
<keyword evidence="19" id="KW-0472">Membrane</keyword>
<evidence type="ECO:0000256" key="18">
    <source>
        <dbReference type="ARBA" id="ARBA00023054"/>
    </source>
</evidence>
<keyword evidence="14" id="KW-0521">NADP</keyword>
<evidence type="ECO:0000256" key="6">
    <source>
        <dbReference type="ARBA" id="ARBA00012698"/>
    </source>
</evidence>
<dbReference type="Pfam" id="PF01494">
    <property type="entry name" value="FAD_binding_3"/>
    <property type="match status" value="1"/>
</dbReference>
<dbReference type="PROSITE" id="PS00478">
    <property type="entry name" value="LIM_DOMAIN_1"/>
    <property type="match status" value="1"/>
</dbReference>
<dbReference type="Pfam" id="PF00307">
    <property type="entry name" value="CH"/>
    <property type="match status" value="1"/>
</dbReference>
<evidence type="ECO:0000256" key="22">
    <source>
        <dbReference type="ARBA" id="ARBA00044245"/>
    </source>
</evidence>
<dbReference type="Gene3D" id="2.10.110.10">
    <property type="entry name" value="Cysteine Rich Protein"/>
    <property type="match status" value="1"/>
</dbReference>
<dbReference type="Gene3D" id="1.10.418.10">
    <property type="entry name" value="Calponin-like domain"/>
    <property type="match status" value="1"/>
</dbReference>
<dbReference type="InterPro" id="IPR036872">
    <property type="entry name" value="CH_dom_sf"/>
</dbReference>
<evidence type="ECO:0000256" key="7">
    <source>
        <dbReference type="ARBA" id="ARBA00012709"/>
    </source>
</evidence>
<keyword evidence="15" id="KW-0560">Oxidoreductase</keyword>
<evidence type="ECO:0000256" key="10">
    <source>
        <dbReference type="ARBA" id="ARBA00022723"/>
    </source>
</evidence>
<dbReference type="InterPro" id="IPR022735">
    <property type="entry name" value="bMERB_dom"/>
</dbReference>
<comment type="cofactor">
    <cofactor evidence="1">
        <name>FAD</name>
        <dbReference type="ChEBI" id="CHEBI:57692"/>
    </cofactor>
</comment>
<keyword evidence="10 25" id="KW-0479">Metal-binding</keyword>
<comment type="caution">
    <text evidence="31">The sequence shown here is derived from an EMBL/GenBank/DDBJ whole genome shotgun (WGS) entry which is preliminary data.</text>
</comment>
<dbReference type="Pfam" id="PF25413">
    <property type="entry name" value="Rossman_Mical"/>
    <property type="match status" value="1"/>
</dbReference>
<feature type="coiled-coil region" evidence="26">
    <location>
        <begin position="1204"/>
        <end position="1238"/>
    </location>
</feature>
<feature type="compositionally biased region" description="Polar residues" evidence="27">
    <location>
        <begin position="705"/>
        <end position="719"/>
    </location>
</feature>
<dbReference type="EC" id="1.6.3.1" evidence="6"/>
<dbReference type="InterPro" id="IPR001715">
    <property type="entry name" value="CH_dom"/>
</dbReference>
<feature type="region of interest" description="Disordered" evidence="27">
    <location>
        <begin position="687"/>
        <end position="723"/>
    </location>
</feature>
<evidence type="ECO:0000256" key="4">
    <source>
        <dbReference type="ARBA" id="ARBA00004608"/>
    </source>
</evidence>
<feature type="compositionally biased region" description="Low complexity" evidence="27">
    <location>
        <begin position="978"/>
        <end position="992"/>
    </location>
</feature>
<name>A0ABR0YCV8_HUSHU</name>
<evidence type="ECO:0000256" key="16">
    <source>
        <dbReference type="ARBA" id="ARBA00023033"/>
    </source>
</evidence>
<comment type="subcellular location">
    <subcellularLocation>
        <location evidence="3">Cytoplasm</location>
        <location evidence="3">Cytoskeleton</location>
    </subcellularLocation>
    <subcellularLocation>
        <location evidence="4">Endosome membrane</location>
    </subcellularLocation>
    <subcellularLocation>
        <location evidence="2">Midbody</location>
    </subcellularLocation>
</comment>
<feature type="region of interest" description="Disordered" evidence="27">
    <location>
        <begin position="1338"/>
        <end position="1360"/>
    </location>
</feature>
<dbReference type="InterPro" id="IPR050540">
    <property type="entry name" value="F-actin_Monoox_Mical"/>
</dbReference>
<keyword evidence="21" id="KW-0206">Cytoskeleton</keyword>
<keyword evidence="12" id="KW-0274">FAD</keyword>
<evidence type="ECO:0000256" key="26">
    <source>
        <dbReference type="SAM" id="Coils"/>
    </source>
</evidence>
<feature type="compositionally biased region" description="Basic and acidic residues" evidence="27">
    <location>
        <begin position="1040"/>
        <end position="1050"/>
    </location>
</feature>
<dbReference type="PANTHER" id="PTHR23167">
    <property type="entry name" value="CALPONIN HOMOLOGY DOMAIN-CONTAINING PROTEIN DDB_G0272472-RELATED"/>
    <property type="match status" value="1"/>
</dbReference>
<dbReference type="InterPro" id="IPR057494">
    <property type="entry name" value="Rossman_Mical"/>
</dbReference>
<dbReference type="InterPro" id="IPR036188">
    <property type="entry name" value="FAD/NAD-bd_sf"/>
</dbReference>
<sequence length="1437" mass="160721">MGPSEPPNDSHALFDRFVEAQSCKDVLQTFAELCRHLEVDPHDYRHFYTKLKERLNYWKAKTLWTKLDKRAAHPDYIQGEACANNKCLVLGAGPCGLRTAIELAFLGAQVVLIERRDTFSRNNVLHLWPYTITDLRNLAAKKFHGKFCCGTLDHISIRQLQLILLKVALILGVEVHTGVNYKGLIEPTRDTQGTAESGWRANLLPESHPAGEYHFDVLLSAGGGRFVPEGFKRKELRGKLAIGITANFINRHTAEEGRVSEISGVARIYNQKFFQSLHDETGIDLENIVYYKDDTHYFVMTAKKKSLLKNGVIKQDHGDAEKLLSPQNVDSEALRRYAYEAAQFSTARQLPGLEFALNHNKQPDVAMFDFTCMYRAEAASLVRERHGKRLLVGLVGDCLVEPFWPLGTGIARGFLGAFDAAWMVRRWGQGASPLDVMAERESIYQLLSQTTPVNTSKNYSAYSIDPSTRYPNINLGSIKPHQVRHLYDVEDSLDVRRESKKQKEKPLPSRQDSLGGFEELLSWCQQHTAGYKNVKVTDLTHSWKSGLALCALIHHFRPNLIDFSSLDKDAAARNNQTAFDVAEREFGITPIMAGSDMAAQSQPDRLAMLLYLTQFYQIFREVAPPAEPKDVVCSSKPLSLSSAKSAIVFLSKLKHNSLQRQKKKLTAKCEEKRTKKEDKDVALAVESAGTEVKHTPATQPAEVFDTQSTEVESSTQRNDQLAPLGSPGGSDVCYFCGRRVYVLERVSTEGKFFHRSCFKCQQCRATLRVGSYAFDSKRGQFFCLIHSDWQAEGIQGKTPEALVNPDPSSNLPAEDHPPAISPLSVEQHATLVEDRSMQEPCGPVSGSVKPTLDSSEQRLRDDCNPSECPVPAVRTSRFKPNIPLVVFSSEDLDSVDGDTTFWKDNLDSGAPPRSKPTPKPRANKRSPAPTVTVDQSEERDVGALEEKKTVSSTEESSDGNQGFGDQLTTNGTTVVVQTEDPSTTGPSPSESPVSITIALPKDSENGDCQKKFPLKKLMLSESEKQKLIRLSLDSDSDLDQDTRNRQKPPPEVEQPEATSALLNPDGQADSESSWGGPGGSIRVQNNRRSFRRKDPTTHPPAQPASKPKSKFSPWNLSSPRLGRGLKNVDIQESEFRQSEEEEEDDDDDDDEEVFDNDDIDLDLFNEKFQTMPSDPKEAKKLELLKMRTIERRAKQCEIQRFYKAQSIQRRLEEIEVKFKELEEKGVDLERALRREAESDNSPLLIQNWIQLVQEKNDLMSEESDLMVASRHLELEDKQSRLEQEYRKYIDMEDSMKTAQHRAEEERVLLELVEVVDMRDSLVVFLEDQRLKEINDHGLPVLEPKRPKTGGGAVQQSGNRESVQGHTRALFTAAGDIPYAGSWVPRLLVHGGLLEVSIPVCAAASPSGGRAGIGKWGRNDRVEAAGGWLVVGGFPPTE</sequence>
<feature type="compositionally biased region" description="Acidic residues" evidence="27">
    <location>
        <begin position="1139"/>
        <end position="1155"/>
    </location>
</feature>
<dbReference type="Pfam" id="PF12130">
    <property type="entry name" value="bMERB_dom"/>
    <property type="match status" value="1"/>
</dbReference>
<dbReference type="PROSITE" id="PS50023">
    <property type="entry name" value="LIM_DOMAIN_2"/>
    <property type="match status" value="1"/>
</dbReference>
<evidence type="ECO:0000256" key="1">
    <source>
        <dbReference type="ARBA" id="ARBA00001974"/>
    </source>
</evidence>
<evidence type="ECO:0000256" key="5">
    <source>
        <dbReference type="ARBA" id="ARBA00008223"/>
    </source>
</evidence>
<dbReference type="SUPFAM" id="SSF57716">
    <property type="entry name" value="Glucocorticoid receptor-like (DNA-binding domain)"/>
    <property type="match status" value="2"/>
</dbReference>
<evidence type="ECO:0000256" key="14">
    <source>
        <dbReference type="ARBA" id="ARBA00022857"/>
    </source>
</evidence>
<evidence type="ECO:0000256" key="17">
    <source>
        <dbReference type="ARBA" id="ARBA00023038"/>
    </source>
</evidence>
<dbReference type="EC" id="1.14.13.225" evidence="7"/>
<feature type="domain" description="LIM zinc-binding" evidence="29">
    <location>
        <begin position="731"/>
        <end position="795"/>
    </location>
</feature>
<gene>
    <name evidence="31" type="ORF">HHUSO_G30687</name>
</gene>
<evidence type="ECO:0000256" key="21">
    <source>
        <dbReference type="ARBA" id="ARBA00023212"/>
    </source>
</evidence>
<evidence type="ECO:0000259" key="29">
    <source>
        <dbReference type="PROSITE" id="PS50023"/>
    </source>
</evidence>
<feature type="compositionally biased region" description="Basic and acidic residues" evidence="27">
    <location>
        <begin position="936"/>
        <end position="949"/>
    </location>
</feature>
<protein>
    <recommendedName>
        <fullName evidence="22">Molecule interacting with CasL protein 1</fullName>
        <ecNumber evidence="7">1.14.13.225</ecNumber>
        <ecNumber evidence="6">1.6.3.1</ecNumber>
    </recommendedName>
</protein>
<dbReference type="PROSITE" id="PS50021">
    <property type="entry name" value="CH"/>
    <property type="match status" value="1"/>
</dbReference>
<feature type="domain" description="BMERB" evidence="30">
    <location>
        <begin position="1194"/>
        <end position="1341"/>
    </location>
</feature>
<dbReference type="CDD" id="cd22198">
    <property type="entry name" value="CH_MICAL_EHBP-like"/>
    <property type="match status" value="1"/>
</dbReference>
<keyword evidence="32" id="KW-1185">Reference proteome</keyword>
<dbReference type="PROSITE" id="PS51848">
    <property type="entry name" value="BMERB"/>
    <property type="match status" value="1"/>
</dbReference>
<reference evidence="31 32" key="1">
    <citation type="submission" date="2021-05" db="EMBL/GenBank/DDBJ databases">
        <authorList>
            <person name="Zahm M."/>
            <person name="Klopp C."/>
            <person name="Cabau C."/>
            <person name="Kuhl H."/>
            <person name="Suciu R."/>
            <person name="Ciorpac M."/>
            <person name="Holostenco D."/>
            <person name="Gessner J."/>
            <person name="Wuertz S."/>
            <person name="Hohne C."/>
            <person name="Stock M."/>
            <person name="Gislard M."/>
            <person name="Lluch J."/>
            <person name="Milhes M."/>
            <person name="Lampietro C."/>
            <person name="Lopez Roques C."/>
            <person name="Donnadieu C."/>
            <person name="Du K."/>
            <person name="Schartl M."/>
            <person name="Guiguen Y."/>
        </authorList>
    </citation>
    <scope>NUCLEOTIDE SEQUENCE [LARGE SCALE GENOMIC DNA]</scope>
    <source>
        <strain evidence="31">Hh-F2</strain>
        <tissue evidence="31">Blood</tissue>
    </source>
</reference>
<keyword evidence="9" id="KW-0285">Flavoprotein</keyword>
<feature type="region of interest" description="Disordered" evidence="27">
    <location>
        <begin position="837"/>
        <end position="868"/>
    </location>
</feature>
<evidence type="ECO:0000256" key="11">
    <source>
        <dbReference type="ARBA" id="ARBA00022753"/>
    </source>
</evidence>
<evidence type="ECO:0000256" key="25">
    <source>
        <dbReference type="PROSITE-ProRule" id="PRU00125"/>
    </source>
</evidence>
<dbReference type="SMART" id="SM00132">
    <property type="entry name" value="LIM"/>
    <property type="match status" value="1"/>
</dbReference>
<evidence type="ECO:0000313" key="31">
    <source>
        <dbReference type="EMBL" id="KAK6470471.1"/>
    </source>
</evidence>
<dbReference type="InterPro" id="IPR002938">
    <property type="entry name" value="FAD-bd"/>
</dbReference>
<evidence type="ECO:0000256" key="3">
    <source>
        <dbReference type="ARBA" id="ARBA00004245"/>
    </source>
</evidence>
<organism evidence="31 32">
    <name type="scientific">Huso huso</name>
    <name type="common">Beluga</name>
    <name type="synonym">Acipenser huso</name>
    <dbReference type="NCBI Taxonomy" id="61971"/>
    <lineage>
        <taxon>Eukaryota</taxon>
        <taxon>Metazoa</taxon>
        <taxon>Chordata</taxon>
        <taxon>Craniata</taxon>
        <taxon>Vertebrata</taxon>
        <taxon>Euteleostomi</taxon>
        <taxon>Actinopterygii</taxon>
        <taxon>Chondrostei</taxon>
        <taxon>Acipenseriformes</taxon>
        <taxon>Acipenseridae</taxon>
        <taxon>Huso</taxon>
    </lineage>
</organism>
<proteinExistence type="inferred from homology"/>
<keyword evidence="20" id="KW-0009">Actin-binding</keyword>
<feature type="region of interest" description="Disordered" evidence="27">
    <location>
        <begin position="900"/>
        <end position="1009"/>
    </location>
</feature>
<evidence type="ECO:0000256" key="8">
    <source>
        <dbReference type="ARBA" id="ARBA00022490"/>
    </source>
</evidence>
<evidence type="ECO:0000256" key="23">
    <source>
        <dbReference type="ARBA" id="ARBA00048762"/>
    </source>
</evidence>
<evidence type="ECO:0000313" key="32">
    <source>
        <dbReference type="Proteomes" id="UP001369086"/>
    </source>
</evidence>
<dbReference type="Gene3D" id="3.50.50.60">
    <property type="entry name" value="FAD/NAD(P)-binding domain"/>
    <property type="match status" value="1"/>
</dbReference>
<dbReference type="SMART" id="SM00033">
    <property type="entry name" value="CH"/>
    <property type="match status" value="1"/>
</dbReference>
<comment type="catalytic activity">
    <reaction evidence="23">
        <text>NADPH + O2 + H(+) = H2O2 + NADP(+)</text>
        <dbReference type="Rhea" id="RHEA:11260"/>
        <dbReference type="ChEBI" id="CHEBI:15378"/>
        <dbReference type="ChEBI" id="CHEBI:15379"/>
        <dbReference type="ChEBI" id="CHEBI:16240"/>
        <dbReference type="ChEBI" id="CHEBI:57783"/>
        <dbReference type="ChEBI" id="CHEBI:58349"/>
        <dbReference type="EC" id="1.6.3.1"/>
    </reaction>
</comment>
<evidence type="ECO:0000256" key="15">
    <source>
        <dbReference type="ARBA" id="ARBA00023002"/>
    </source>
</evidence>
<evidence type="ECO:0000259" key="28">
    <source>
        <dbReference type="PROSITE" id="PS50021"/>
    </source>
</evidence>
<keyword evidence="13 25" id="KW-0862">Zinc</keyword>
<dbReference type="SMART" id="SM01203">
    <property type="entry name" value="DUF3585"/>
    <property type="match status" value="1"/>
</dbReference>
<keyword evidence="17 25" id="KW-0440">LIM domain</keyword>
<accession>A0ABR0YCV8</accession>